<dbReference type="OrthoDB" id="10250354at2759"/>
<dbReference type="InterPro" id="IPR001623">
    <property type="entry name" value="DnaJ_domain"/>
</dbReference>
<feature type="region of interest" description="Disordered" evidence="2">
    <location>
        <begin position="187"/>
        <end position="206"/>
    </location>
</feature>
<feature type="domain" description="J" evidence="3">
    <location>
        <begin position="44"/>
        <end position="109"/>
    </location>
</feature>
<dbReference type="RefSeq" id="XP_002787641.1">
    <property type="nucleotide sequence ID" value="XM_002787595.1"/>
</dbReference>
<dbReference type="PANTHER" id="PTHR44145">
    <property type="entry name" value="DNAJ HOMOLOG SUBFAMILY A MEMBER 3, MITOCHONDRIAL"/>
    <property type="match status" value="1"/>
</dbReference>
<dbReference type="PRINTS" id="PR00625">
    <property type="entry name" value="JDOMAIN"/>
</dbReference>
<dbReference type="Pfam" id="PF00226">
    <property type="entry name" value="DnaJ"/>
    <property type="match status" value="1"/>
</dbReference>
<organism evidence="5">
    <name type="scientific">Perkinsus marinus (strain ATCC 50983 / TXsc)</name>
    <dbReference type="NCBI Taxonomy" id="423536"/>
    <lineage>
        <taxon>Eukaryota</taxon>
        <taxon>Sar</taxon>
        <taxon>Alveolata</taxon>
        <taxon>Perkinsozoa</taxon>
        <taxon>Perkinsea</taxon>
        <taxon>Perkinsida</taxon>
        <taxon>Perkinsidae</taxon>
        <taxon>Perkinsus</taxon>
    </lineage>
</organism>
<dbReference type="EMBL" id="GG671079">
    <property type="protein sequence ID" value="EER19437.1"/>
    <property type="molecule type" value="Genomic_DNA"/>
</dbReference>
<dbReference type="Proteomes" id="UP000007800">
    <property type="component" value="Unassembled WGS sequence"/>
</dbReference>
<evidence type="ECO:0000313" key="4">
    <source>
        <dbReference type="EMBL" id="EER19437.1"/>
    </source>
</evidence>
<evidence type="ECO:0000256" key="1">
    <source>
        <dbReference type="ARBA" id="ARBA00023186"/>
    </source>
</evidence>
<feature type="compositionally biased region" description="Basic and acidic residues" evidence="2">
    <location>
        <begin position="190"/>
        <end position="205"/>
    </location>
</feature>
<evidence type="ECO:0000313" key="5">
    <source>
        <dbReference type="Proteomes" id="UP000007800"/>
    </source>
</evidence>
<sequence>MIPSIASLSLRRTSVSPMRPGRLLGVSRIRSFANSSSSRGGKKNLYEVLGIEQKATGEEIKQAYRDMAKKWHPDRNPDDPLAGDRFKEVCEAYATLGNQWKRTIYDQDMQFGAALDSQAKGEDWKEHYNKETPEQRNARRERYRRYAKGERNDVPQDEMPLSMMIKLLIAVPVVVWIGCILAPEFGPGERPSEPSRNDPGFDDKSVPLTRAYYNPILERWEKLKGVEEPPDPEKFYDVYEKNSAYARRTIDRDYLPQNKLTVLDVPKTKVHEPSVSVDDAGEVTPNKRSFYEGLAAAATKEKK</sequence>
<dbReference type="InterPro" id="IPR051938">
    <property type="entry name" value="Apopto_cytoskel_mod"/>
</dbReference>
<reference evidence="4 5" key="1">
    <citation type="submission" date="2008-07" db="EMBL/GenBank/DDBJ databases">
        <authorList>
            <person name="El-Sayed N."/>
            <person name="Caler E."/>
            <person name="Inman J."/>
            <person name="Amedeo P."/>
            <person name="Hass B."/>
            <person name="Wortman J."/>
        </authorList>
    </citation>
    <scope>NUCLEOTIDE SEQUENCE [LARGE SCALE GENOMIC DNA]</scope>
    <source>
        <strain evidence="5">ATCC 50983 / TXsc</strain>
    </source>
</reference>
<feature type="compositionally biased region" description="Basic and acidic residues" evidence="2">
    <location>
        <begin position="124"/>
        <end position="140"/>
    </location>
</feature>
<name>C5K7A2_PERM5</name>
<evidence type="ECO:0000259" key="3">
    <source>
        <dbReference type="PROSITE" id="PS50076"/>
    </source>
</evidence>
<dbReference type="PROSITE" id="PS50076">
    <property type="entry name" value="DNAJ_2"/>
    <property type="match status" value="1"/>
</dbReference>
<dbReference type="InterPro" id="IPR036869">
    <property type="entry name" value="J_dom_sf"/>
</dbReference>
<proteinExistence type="predicted"/>
<dbReference type="SMART" id="SM00271">
    <property type="entry name" value="DnaJ"/>
    <property type="match status" value="1"/>
</dbReference>
<gene>
    <name evidence="4" type="ORF">Pmar_PMAR012417</name>
</gene>
<feature type="region of interest" description="Disordered" evidence="2">
    <location>
        <begin position="124"/>
        <end position="153"/>
    </location>
</feature>
<evidence type="ECO:0000256" key="2">
    <source>
        <dbReference type="SAM" id="MobiDB-lite"/>
    </source>
</evidence>
<dbReference type="InterPro" id="IPR018253">
    <property type="entry name" value="DnaJ_domain_CS"/>
</dbReference>
<keyword evidence="1" id="KW-0143">Chaperone</keyword>
<dbReference type="AlphaFoldDB" id="C5K7A2"/>
<keyword evidence="5" id="KW-1185">Reference proteome</keyword>
<dbReference type="FunCoup" id="C5K7A2">
    <property type="interactions" value="1"/>
</dbReference>
<dbReference type="Gene3D" id="1.10.287.110">
    <property type="entry name" value="DnaJ domain"/>
    <property type="match status" value="1"/>
</dbReference>
<dbReference type="CDD" id="cd06257">
    <property type="entry name" value="DnaJ"/>
    <property type="match status" value="1"/>
</dbReference>
<dbReference type="PANTHER" id="PTHR44145:SF3">
    <property type="entry name" value="DNAJ HOMOLOG SUBFAMILY A MEMBER 3, MITOCHONDRIAL"/>
    <property type="match status" value="1"/>
</dbReference>
<accession>C5K7A2</accession>
<dbReference type="PROSITE" id="PS00636">
    <property type="entry name" value="DNAJ_1"/>
    <property type="match status" value="1"/>
</dbReference>
<dbReference type="InParanoid" id="C5K7A2"/>
<protein>
    <submittedName>
        <fullName evidence="4">Chaperone protein DNAj, putative</fullName>
    </submittedName>
</protein>
<dbReference type="GeneID" id="9039698"/>
<dbReference type="OMA" id="YAHELIP"/>
<dbReference type="SUPFAM" id="SSF46565">
    <property type="entry name" value="Chaperone J-domain"/>
    <property type="match status" value="1"/>
</dbReference>